<dbReference type="EMBL" id="JBHFEH010000014">
    <property type="protein sequence ID" value="KAL2054818.1"/>
    <property type="molecule type" value="Genomic_DNA"/>
</dbReference>
<evidence type="ECO:0000256" key="3">
    <source>
        <dbReference type="ARBA" id="ARBA00023295"/>
    </source>
</evidence>
<dbReference type="InterPro" id="IPR017853">
    <property type="entry name" value="GH"/>
</dbReference>
<evidence type="ECO:0000313" key="5">
    <source>
        <dbReference type="Proteomes" id="UP001590951"/>
    </source>
</evidence>
<dbReference type="InterPro" id="IPR050386">
    <property type="entry name" value="Glycosyl_hydrolase_5"/>
</dbReference>
<dbReference type="PANTHER" id="PTHR31297:SF8">
    <property type="entry name" value="GLYCOSIDE HYDROLASE FAMILY 5 DOMAIN-CONTAINING PROTEIN"/>
    <property type="match status" value="1"/>
</dbReference>
<evidence type="ECO:0000256" key="1">
    <source>
        <dbReference type="ARBA" id="ARBA00005641"/>
    </source>
</evidence>
<proteinExistence type="inferred from homology"/>
<accession>A0ABR4BFX9</accession>
<keyword evidence="5" id="KW-1185">Reference proteome</keyword>
<keyword evidence="3" id="KW-0326">Glycosidase</keyword>
<dbReference type="PANTHER" id="PTHR31297">
    <property type="entry name" value="GLUCAN ENDO-1,6-BETA-GLUCOSIDASE B"/>
    <property type="match status" value="1"/>
</dbReference>
<gene>
    <name evidence="4" type="ORF">ABVK25_005122</name>
</gene>
<name>A0ABR4BFX9_9LECA</name>
<reference evidence="4 5" key="1">
    <citation type="submission" date="2024-09" db="EMBL/GenBank/DDBJ databases">
        <title>Rethinking Asexuality: The Enigmatic Case of Functional Sexual Genes in Lepraria (Stereocaulaceae).</title>
        <authorList>
            <person name="Doellman M."/>
            <person name="Sun Y."/>
            <person name="Barcenas-Pena A."/>
            <person name="Lumbsch H.T."/>
            <person name="Grewe F."/>
        </authorList>
    </citation>
    <scope>NUCLEOTIDE SEQUENCE [LARGE SCALE GENOMIC DNA]</scope>
    <source>
        <strain evidence="4 5">Grewe 0041</strain>
    </source>
</reference>
<dbReference type="Gene3D" id="3.20.20.80">
    <property type="entry name" value="Glycosidases"/>
    <property type="match status" value="1"/>
</dbReference>
<protein>
    <submittedName>
        <fullName evidence="4">Uncharacterized protein</fullName>
    </submittedName>
</protein>
<comment type="caution">
    <text evidence="4">The sequence shown here is derived from an EMBL/GenBank/DDBJ whole genome shotgun (WGS) entry which is preliminary data.</text>
</comment>
<dbReference type="SUPFAM" id="SSF51445">
    <property type="entry name" value="(Trans)glycosidases"/>
    <property type="match status" value="1"/>
</dbReference>
<comment type="similarity">
    <text evidence="1">Belongs to the glycosyl hydrolase 5 (cellulase A) family.</text>
</comment>
<dbReference type="Proteomes" id="UP001590951">
    <property type="component" value="Unassembled WGS sequence"/>
</dbReference>
<evidence type="ECO:0000313" key="4">
    <source>
        <dbReference type="EMBL" id="KAL2054818.1"/>
    </source>
</evidence>
<keyword evidence="2" id="KW-0378">Hydrolase</keyword>
<evidence type="ECO:0000256" key="2">
    <source>
        <dbReference type="ARBA" id="ARBA00022801"/>
    </source>
</evidence>
<organism evidence="4 5">
    <name type="scientific">Lepraria finkii</name>
    <dbReference type="NCBI Taxonomy" id="1340010"/>
    <lineage>
        <taxon>Eukaryota</taxon>
        <taxon>Fungi</taxon>
        <taxon>Dikarya</taxon>
        <taxon>Ascomycota</taxon>
        <taxon>Pezizomycotina</taxon>
        <taxon>Lecanoromycetes</taxon>
        <taxon>OSLEUM clade</taxon>
        <taxon>Lecanoromycetidae</taxon>
        <taxon>Lecanorales</taxon>
        <taxon>Lecanorineae</taxon>
        <taxon>Stereocaulaceae</taxon>
        <taxon>Lepraria</taxon>
    </lineage>
</organism>
<sequence>MVHDAFQTGNSLNGLLAPGDVSNVVVDHHEYQVFTQELIDLSPDEHVQYVCSNAGTYASNFDHFAVVGEWTVAMTDCAPALNGYGLGSRWEGSYPITGAVPSTRSFGDINFIDTWNSTTMDNTRRYIEAQLDVFEQQTQGFVFWNVKTEAAAEWDLERLLQADLFPSLGNRQPSSLCSS</sequence>